<reference evidence="1 2" key="1">
    <citation type="submission" date="2015-03" db="EMBL/GenBank/DDBJ databases">
        <authorList>
            <person name="Murphy D."/>
        </authorList>
    </citation>
    <scope>NUCLEOTIDE SEQUENCE [LARGE SCALE GENOMIC DNA]</scope>
    <source>
        <strain evidence="1 2">BR165/97</strain>
    </source>
</reference>
<gene>
    <name evidence="1" type="ORF">ERS008530_00611</name>
</gene>
<accession>A0A0T9LRQ5</accession>
<evidence type="ECO:0000313" key="1">
    <source>
        <dbReference type="EMBL" id="CNF18060.1"/>
    </source>
</evidence>
<organism evidence="1 2">
    <name type="scientific">Yersinia intermedia</name>
    <dbReference type="NCBI Taxonomy" id="631"/>
    <lineage>
        <taxon>Bacteria</taxon>
        <taxon>Pseudomonadati</taxon>
        <taxon>Pseudomonadota</taxon>
        <taxon>Gammaproteobacteria</taxon>
        <taxon>Enterobacterales</taxon>
        <taxon>Yersiniaceae</taxon>
        <taxon>Yersinia</taxon>
    </lineage>
</organism>
<evidence type="ECO:0000313" key="2">
    <source>
        <dbReference type="Proteomes" id="UP000038750"/>
    </source>
</evidence>
<name>A0A0T9LRQ5_YERIN</name>
<dbReference type="RefSeq" id="WP_155407345.1">
    <property type="nucleotide sequence ID" value="NZ_CPZJ01000002.1"/>
</dbReference>
<dbReference type="EMBL" id="CPZJ01000002">
    <property type="protein sequence ID" value="CNF18060.1"/>
    <property type="molecule type" value="Genomic_DNA"/>
</dbReference>
<dbReference type="AlphaFoldDB" id="A0A0T9LRQ5"/>
<proteinExistence type="predicted"/>
<dbReference type="Proteomes" id="UP000038750">
    <property type="component" value="Unassembled WGS sequence"/>
</dbReference>
<sequence length="48" mass="5571">MNDEEDQTTNAVVKFCPICGDQMHKETMYGALWWVCNDLECGFIELIE</sequence>
<protein>
    <submittedName>
        <fullName evidence="1">Uncharacterized protein</fullName>
    </submittedName>
</protein>